<protein>
    <submittedName>
        <fullName evidence="9">Ribosomal RNA small subunit methyltransferase A</fullName>
    </submittedName>
</protein>
<reference evidence="10" key="1">
    <citation type="submission" date="2017-09" db="EMBL/GenBank/DDBJ databases">
        <title>Depth-based differentiation of microbial function through sediment-hosted aquifers and enrichment of novel symbionts in the deep terrestrial subsurface.</title>
        <authorList>
            <person name="Probst A.J."/>
            <person name="Ladd B."/>
            <person name="Jarett J.K."/>
            <person name="Geller-Mcgrath D.E."/>
            <person name="Sieber C.M.K."/>
            <person name="Emerson J.B."/>
            <person name="Anantharaman K."/>
            <person name="Thomas B.C."/>
            <person name="Malmstrom R."/>
            <person name="Stieglmeier M."/>
            <person name="Klingl A."/>
            <person name="Woyke T."/>
            <person name="Ryan C.M."/>
            <person name="Banfield J.F."/>
        </authorList>
    </citation>
    <scope>NUCLEOTIDE SEQUENCE [LARGE SCALE GENOMIC DNA]</scope>
</reference>
<feature type="domain" description="Ribosomal RNA adenine methylase transferase N-terminal" evidence="8">
    <location>
        <begin position="15"/>
        <end position="182"/>
    </location>
</feature>
<dbReference type="SUPFAM" id="SSF53335">
    <property type="entry name" value="S-adenosyl-L-methionine-dependent methyltransferases"/>
    <property type="match status" value="1"/>
</dbReference>
<dbReference type="Gene3D" id="3.40.50.150">
    <property type="entry name" value="Vaccinia Virus protein VP39"/>
    <property type="match status" value="1"/>
</dbReference>
<feature type="binding site" evidence="7">
    <location>
        <position position="60"/>
    </location>
    <ligand>
        <name>S-adenosyl-L-methionine</name>
        <dbReference type="ChEBI" id="CHEBI:59789"/>
    </ligand>
</feature>
<dbReference type="Proteomes" id="UP000229112">
    <property type="component" value="Unassembled WGS sequence"/>
</dbReference>
<keyword evidence="5 7" id="KW-0949">S-adenosyl-L-methionine</keyword>
<organism evidence="9 10">
    <name type="scientific">Candidatus Harrisonbacteria bacterium CG10_big_fil_rev_8_21_14_0_10_38_8</name>
    <dbReference type="NCBI Taxonomy" id="1974582"/>
    <lineage>
        <taxon>Bacteria</taxon>
        <taxon>Candidatus Harrisoniibacteriota</taxon>
    </lineage>
</organism>
<keyword evidence="6 7" id="KW-0694">RNA-binding</keyword>
<dbReference type="InterPro" id="IPR023165">
    <property type="entry name" value="rRNA_Ade_diMease-like_C"/>
</dbReference>
<sequence length="251" mass="28507">MKKSLGQHFLINDSVINKILENIIVTPKMTIIEIGPGEGFLTRPLINFCQENDCEFLALEKDDYLAEKLLQEGVNVKNTDALEFLKNDTSLSNYTVVGNIPYYITGNLLRTLSEKNPRPNQVIIMIQSEVADRILAEPPKMNLLAAATQVWASGVVLATLSPENFNPPPKVYSSIISLKTRDKVPDDLSFYYDFIRTAFKQPRKTFYNNLRERITPAEARRLVGDNENIRAQELDINTLTQMAKLYTSYIT</sequence>
<evidence type="ECO:0000313" key="9">
    <source>
        <dbReference type="EMBL" id="PIT93207.1"/>
    </source>
</evidence>
<dbReference type="EMBL" id="PFAY01000009">
    <property type="protein sequence ID" value="PIT93207.1"/>
    <property type="molecule type" value="Genomic_DNA"/>
</dbReference>
<dbReference type="InterPro" id="IPR020598">
    <property type="entry name" value="rRNA_Ade_methylase_Trfase_N"/>
</dbReference>
<evidence type="ECO:0000313" key="10">
    <source>
        <dbReference type="Proteomes" id="UP000229112"/>
    </source>
</evidence>
<evidence type="ECO:0000256" key="3">
    <source>
        <dbReference type="ARBA" id="ARBA00022603"/>
    </source>
</evidence>
<dbReference type="Pfam" id="PF00398">
    <property type="entry name" value="RrnaAD"/>
    <property type="match status" value="1"/>
</dbReference>
<keyword evidence="3 7" id="KW-0489">Methyltransferase</keyword>
<keyword evidence="2" id="KW-0698">rRNA processing</keyword>
<dbReference type="InterPro" id="IPR011530">
    <property type="entry name" value="rRNA_adenine_dimethylase"/>
</dbReference>
<feature type="binding site" evidence="7">
    <location>
        <position position="8"/>
    </location>
    <ligand>
        <name>S-adenosyl-L-methionine</name>
        <dbReference type="ChEBI" id="CHEBI:59789"/>
    </ligand>
</feature>
<dbReference type="GO" id="GO:0005829">
    <property type="term" value="C:cytosol"/>
    <property type="evidence" value="ECO:0007669"/>
    <property type="project" value="TreeGrafter"/>
</dbReference>
<dbReference type="PROSITE" id="PS51689">
    <property type="entry name" value="SAM_RNA_A_N6_MT"/>
    <property type="match status" value="1"/>
</dbReference>
<comment type="similarity">
    <text evidence="7">Belongs to the class I-like SAM-binding methyltransferase superfamily. rRNA adenine N(6)-methyltransferase family.</text>
</comment>
<evidence type="ECO:0000256" key="1">
    <source>
        <dbReference type="ARBA" id="ARBA00022490"/>
    </source>
</evidence>
<evidence type="ECO:0000256" key="4">
    <source>
        <dbReference type="ARBA" id="ARBA00022679"/>
    </source>
</evidence>
<evidence type="ECO:0000256" key="7">
    <source>
        <dbReference type="PROSITE-ProRule" id="PRU01026"/>
    </source>
</evidence>
<evidence type="ECO:0000256" key="6">
    <source>
        <dbReference type="ARBA" id="ARBA00022884"/>
    </source>
</evidence>
<dbReference type="Gene3D" id="1.10.8.100">
    <property type="entry name" value="Ribosomal RNA adenine dimethylase-like, domain 2"/>
    <property type="match status" value="1"/>
</dbReference>
<dbReference type="SMART" id="SM00650">
    <property type="entry name" value="rADc"/>
    <property type="match status" value="1"/>
</dbReference>
<feature type="binding site" evidence="7">
    <location>
        <position position="80"/>
    </location>
    <ligand>
        <name>S-adenosyl-L-methionine</name>
        <dbReference type="ChEBI" id="CHEBI:59789"/>
    </ligand>
</feature>
<accession>A0A2M6WKA1</accession>
<feature type="binding site" evidence="7">
    <location>
        <position position="10"/>
    </location>
    <ligand>
        <name>S-adenosyl-L-methionine</name>
        <dbReference type="ChEBI" id="CHEBI:59789"/>
    </ligand>
</feature>
<evidence type="ECO:0000256" key="5">
    <source>
        <dbReference type="ARBA" id="ARBA00022691"/>
    </source>
</evidence>
<dbReference type="PANTHER" id="PTHR11727">
    <property type="entry name" value="DIMETHYLADENOSINE TRANSFERASE"/>
    <property type="match status" value="1"/>
</dbReference>
<comment type="caution">
    <text evidence="9">The sequence shown here is derived from an EMBL/GenBank/DDBJ whole genome shotgun (WGS) entry which is preliminary data.</text>
</comment>
<dbReference type="AlphaFoldDB" id="A0A2M6WKA1"/>
<name>A0A2M6WKA1_9BACT</name>
<keyword evidence="1" id="KW-0963">Cytoplasm</keyword>
<dbReference type="GO" id="GO:0000179">
    <property type="term" value="F:rRNA (adenine-N6,N6-)-dimethyltransferase activity"/>
    <property type="evidence" value="ECO:0007669"/>
    <property type="project" value="UniProtKB-UniRule"/>
</dbReference>
<proteinExistence type="inferred from homology"/>
<gene>
    <name evidence="9" type="primary">rsmA</name>
    <name evidence="9" type="ORF">COU06_01155</name>
</gene>
<dbReference type="InterPro" id="IPR029063">
    <property type="entry name" value="SAM-dependent_MTases_sf"/>
</dbReference>
<evidence type="ECO:0000259" key="8">
    <source>
        <dbReference type="SMART" id="SM00650"/>
    </source>
</evidence>
<feature type="binding site" evidence="7">
    <location>
        <position position="35"/>
    </location>
    <ligand>
        <name>S-adenosyl-L-methionine</name>
        <dbReference type="ChEBI" id="CHEBI:59789"/>
    </ligand>
</feature>
<dbReference type="PANTHER" id="PTHR11727:SF7">
    <property type="entry name" value="DIMETHYLADENOSINE TRANSFERASE-RELATED"/>
    <property type="match status" value="1"/>
</dbReference>
<keyword evidence="4 7" id="KW-0808">Transferase</keyword>
<dbReference type="GO" id="GO:0003723">
    <property type="term" value="F:RNA binding"/>
    <property type="evidence" value="ECO:0007669"/>
    <property type="project" value="UniProtKB-UniRule"/>
</dbReference>
<dbReference type="InterPro" id="IPR001737">
    <property type="entry name" value="KsgA/Erm"/>
</dbReference>
<dbReference type="NCBIfam" id="TIGR00755">
    <property type="entry name" value="ksgA"/>
    <property type="match status" value="1"/>
</dbReference>
<feature type="binding site" evidence="7">
    <location>
        <position position="99"/>
    </location>
    <ligand>
        <name>S-adenosyl-L-methionine</name>
        <dbReference type="ChEBI" id="CHEBI:59789"/>
    </ligand>
</feature>
<evidence type="ECO:0000256" key="2">
    <source>
        <dbReference type="ARBA" id="ARBA00022552"/>
    </source>
</evidence>